<dbReference type="InterPro" id="IPR021265">
    <property type="entry name" value="DUF2842"/>
</dbReference>
<sequence>MDLKTRKRLSLLILLLGLPAYIVVAVSLVNWMDARWGRQPIWIELLVYIGLGIVWILPLKRIFTGIGRGE</sequence>
<keyword evidence="1" id="KW-0812">Transmembrane</keyword>
<feature type="transmembrane region" description="Helical" evidence="1">
    <location>
        <begin position="41"/>
        <end position="59"/>
    </location>
</feature>
<keyword evidence="3" id="KW-1185">Reference proteome</keyword>
<name>A0ABS6AH84_9RHOB</name>
<dbReference type="Pfam" id="PF11003">
    <property type="entry name" value="DUF2842"/>
    <property type="match status" value="1"/>
</dbReference>
<proteinExistence type="predicted"/>
<evidence type="ECO:0000256" key="1">
    <source>
        <dbReference type="SAM" id="Phobius"/>
    </source>
</evidence>
<evidence type="ECO:0000313" key="2">
    <source>
        <dbReference type="EMBL" id="MBU3029869.1"/>
    </source>
</evidence>
<organism evidence="2 3">
    <name type="scientific">Paracoccus marinaquae</name>
    <dbReference type="NCBI Taxonomy" id="2841926"/>
    <lineage>
        <taxon>Bacteria</taxon>
        <taxon>Pseudomonadati</taxon>
        <taxon>Pseudomonadota</taxon>
        <taxon>Alphaproteobacteria</taxon>
        <taxon>Rhodobacterales</taxon>
        <taxon>Paracoccaceae</taxon>
        <taxon>Paracoccus</taxon>
    </lineage>
</organism>
<comment type="caution">
    <text evidence="2">The sequence shown here is derived from an EMBL/GenBank/DDBJ whole genome shotgun (WGS) entry which is preliminary data.</text>
</comment>
<gene>
    <name evidence="2" type="ORF">KNW02_07015</name>
</gene>
<keyword evidence="1" id="KW-1133">Transmembrane helix</keyword>
<accession>A0ABS6AH84</accession>
<evidence type="ECO:0000313" key="3">
    <source>
        <dbReference type="Proteomes" id="UP001166191"/>
    </source>
</evidence>
<dbReference type="Proteomes" id="UP001166191">
    <property type="component" value="Unassembled WGS sequence"/>
</dbReference>
<keyword evidence="1" id="KW-0472">Membrane</keyword>
<dbReference type="RefSeq" id="WP_216032546.1">
    <property type="nucleotide sequence ID" value="NZ_JAHKNG010000008.1"/>
</dbReference>
<protein>
    <submittedName>
        <fullName evidence="2">DUF2842 domain-containing protein</fullName>
    </submittedName>
</protein>
<reference evidence="2" key="1">
    <citation type="submission" date="2021-06" db="EMBL/GenBank/DDBJ databases">
        <title>Paracoccus bacterium XHP0099 sp. nov., isolated from the surface waters of the Yellow Sea.</title>
        <authorList>
            <person name="Xue H."/>
            <person name="Zhang D."/>
        </authorList>
    </citation>
    <scope>NUCLEOTIDE SEQUENCE</scope>
    <source>
        <strain evidence="2">XHP0099</strain>
    </source>
</reference>
<dbReference type="EMBL" id="JAHKNG010000008">
    <property type="protein sequence ID" value="MBU3029869.1"/>
    <property type="molecule type" value="Genomic_DNA"/>
</dbReference>